<dbReference type="PANTHER" id="PTHR34819:SF3">
    <property type="entry name" value="CELL SURFACE PROTEIN"/>
    <property type="match status" value="1"/>
</dbReference>
<accession>A0A3G9IYT9</accession>
<dbReference type="AlphaFoldDB" id="A0A3G9IYT9"/>
<dbReference type="KEGG" id="nbe:Back2_01560"/>
<feature type="compositionally biased region" description="Basic and acidic residues" evidence="1">
    <location>
        <begin position="1239"/>
        <end position="1252"/>
    </location>
</feature>
<feature type="compositionally biased region" description="Low complexity" evidence="1">
    <location>
        <begin position="1221"/>
        <end position="1230"/>
    </location>
</feature>
<dbReference type="PANTHER" id="PTHR34819">
    <property type="entry name" value="LARGE CYSTEINE-RICH PERIPLASMIC PROTEIN OMCB"/>
    <property type="match status" value="1"/>
</dbReference>
<dbReference type="Pfam" id="PF01345">
    <property type="entry name" value="DUF11"/>
    <property type="match status" value="2"/>
</dbReference>
<feature type="domain" description="DUF11" evidence="2">
    <location>
        <begin position="906"/>
        <end position="1011"/>
    </location>
</feature>
<evidence type="ECO:0000313" key="4">
    <source>
        <dbReference type="Proteomes" id="UP000271573"/>
    </source>
</evidence>
<dbReference type="Proteomes" id="UP000271573">
    <property type="component" value="Chromosome"/>
</dbReference>
<name>A0A3G9IYT9_9ACTN</name>
<sequence length="1252" mass="128835">MSNHLPHRRPARPWRSRVAAALTATAVGSAGFAVFGGSASALPVSELDLSWTGAPASVGNGEPVRGVAHVNLNDHLGEEGAASNHVVTFTAADGVFTRLPSACRTDGDPASAVTAGGSSVRCNLGPVRFGTAIEVDFTVTAHAADGGAVRVEVTDGTTSTSLPPVPVTAAPGIDVVFNEAQRIQANTAWHSTFPVAIALPAGAADLRGPISFDVVVANKTSTNAPAAITPTQGPCVPLASSTAPSSMPYTSSQAPMPDACTISQTAPGVFHVQLTGYRSGAALNPPTTAADGSNLPPDRHVFAAFGLPMTSSNGVLPATSSFELSVKRTVATTTSGTAVTESDLSNNTEAVAITVPGGYAHNWAHPDGFAPPMDSRVVGGGGPWAASYYATPGDQLITNSTNGIWGGQPASAIPARAEWSTCEVLDGPASFTGDVIPNLQPTSATDIAALPAGTYSWSVYTGPLPAAGSRAAFDCGSVNFTPVSYVVLNHAGDDCRCTEEQHLSVSDPASITAIKLTVDPAKLAAASPLSTTPTRVGMHAAAKIAQTATPSDAVWTIGSATDRTGVWKRSSDLTTLNTRTPGLSYPGTDSLRDVMRILGARPYVHKTVSQPDVRAGDVVTYSLHTGADANLGAGSATWTLTDEMPAGVDYVDGSASRAPDSVVHNADGSTRLVWTQSGPVNVDTEISYRGRISFTEGVRRNTVIATVASGPATGNAGVETAEDSADVAYAGDGRTLLTKSAGSPTFAAGGTDTWRLDLANLDTVDQAQTDTIDVLPWNGDARGTAFHGTYEIDSVTASPGDRVYYATAAPASISTDPNAGANGSFASPSPMWSSTPPTDPSSATAIRIVGGVLPVGATRSNTITWHPVGGRRGDRFENIAYAKATHTRLQMIKAAAASTVTDGSSLQIAKKFESADGWMDGDTLHYTVTVRNPSASTARGVRVHDLGGPGNDPASVRFANMSAGAFDPGTRTWVIGDLAPGRTVTSSLTTTITVGADRTKPFQNLAYVENPSNPYQPTSSAHCQRNNQDVGADTDQCDVAEVSSPRLRIDKHADGVTADGTVTWTIHVRVDGTVGARDVRVEDTYPAGLDRSTLRVTHPPTQGTFDLARNTWTVGDLGAGVVASVSFRGRVRAAPGTRIVNVASVDSPDVTPPAPVDGGPICQANDGPTVDAALDADTDQCDEVQTVLGPPRDGNPRPTPPSPERLPDTGGPSGWVGLLGGASAVGAIGLRVTGRRTRASRDSRDSRGSHRG</sequence>
<gene>
    <name evidence="3" type="ORF">Back2_01560</name>
</gene>
<feature type="region of interest" description="Disordered" evidence="1">
    <location>
        <begin position="1144"/>
        <end position="1167"/>
    </location>
</feature>
<dbReference type="RefSeq" id="WP_125565847.1">
    <property type="nucleotide sequence ID" value="NZ_AP019307.1"/>
</dbReference>
<feature type="compositionally biased region" description="Low complexity" evidence="1">
    <location>
        <begin position="826"/>
        <end position="841"/>
    </location>
</feature>
<protein>
    <recommendedName>
        <fullName evidence="2">DUF11 domain-containing protein</fullName>
    </recommendedName>
</protein>
<dbReference type="OrthoDB" id="134475at2"/>
<dbReference type="InterPro" id="IPR047589">
    <property type="entry name" value="DUF11_rpt"/>
</dbReference>
<dbReference type="InterPro" id="IPR001434">
    <property type="entry name" value="OmcB-like_DUF11"/>
</dbReference>
<dbReference type="InterPro" id="IPR051172">
    <property type="entry name" value="Chlamydia_OmcB"/>
</dbReference>
<reference evidence="3 4" key="1">
    <citation type="submission" date="2018-11" db="EMBL/GenBank/DDBJ databases">
        <title>Complete genome sequence of Nocardioides baekrokdamisoli strain KCTC 39748.</title>
        <authorList>
            <person name="Kang S.W."/>
            <person name="Lee K.C."/>
            <person name="Kim K.K."/>
            <person name="Kim J.S."/>
            <person name="Kim D.S."/>
            <person name="Ko S.H."/>
            <person name="Yang S.H."/>
            <person name="Shin Y.K."/>
            <person name="Lee J.S."/>
        </authorList>
    </citation>
    <scope>NUCLEOTIDE SEQUENCE [LARGE SCALE GENOMIC DNA]</scope>
    <source>
        <strain evidence="3 4">KCTC 39748</strain>
    </source>
</reference>
<feature type="domain" description="DUF11" evidence="2">
    <location>
        <begin position="1048"/>
        <end position="1149"/>
    </location>
</feature>
<evidence type="ECO:0000259" key="2">
    <source>
        <dbReference type="Pfam" id="PF01345"/>
    </source>
</evidence>
<keyword evidence="4" id="KW-1185">Reference proteome</keyword>
<dbReference type="NCBIfam" id="TIGR01451">
    <property type="entry name" value="B_ant_repeat"/>
    <property type="match status" value="1"/>
</dbReference>
<dbReference type="EMBL" id="AP019307">
    <property type="protein sequence ID" value="BBH15869.1"/>
    <property type="molecule type" value="Genomic_DNA"/>
</dbReference>
<evidence type="ECO:0000256" key="1">
    <source>
        <dbReference type="SAM" id="MobiDB-lite"/>
    </source>
</evidence>
<organism evidence="3 4">
    <name type="scientific">Nocardioides baekrokdamisoli</name>
    <dbReference type="NCBI Taxonomy" id="1804624"/>
    <lineage>
        <taxon>Bacteria</taxon>
        <taxon>Bacillati</taxon>
        <taxon>Actinomycetota</taxon>
        <taxon>Actinomycetes</taxon>
        <taxon>Propionibacteriales</taxon>
        <taxon>Nocardioidaceae</taxon>
        <taxon>Nocardioides</taxon>
    </lineage>
</organism>
<feature type="compositionally biased region" description="Gly residues" evidence="1">
    <location>
        <begin position="1211"/>
        <end position="1220"/>
    </location>
</feature>
<evidence type="ECO:0000313" key="3">
    <source>
        <dbReference type="EMBL" id="BBH15869.1"/>
    </source>
</evidence>
<feature type="region of interest" description="Disordered" evidence="1">
    <location>
        <begin position="816"/>
        <end position="841"/>
    </location>
</feature>
<feature type="region of interest" description="Disordered" evidence="1">
    <location>
        <begin position="1186"/>
        <end position="1252"/>
    </location>
</feature>
<proteinExistence type="predicted"/>